<protein>
    <submittedName>
        <fullName evidence="1">Uncharacterized protein</fullName>
    </submittedName>
</protein>
<comment type="caution">
    <text evidence="1">The sequence shown here is derived from an EMBL/GenBank/DDBJ whole genome shotgun (WGS) entry which is preliminary data.</text>
</comment>
<dbReference type="EMBL" id="RWGY01000007">
    <property type="protein sequence ID" value="TVU40338.1"/>
    <property type="molecule type" value="Genomic_DNA"/>
</dbReference>
<reference evidence="1 2" key="1">
    <citation type="journal article" date="2019" name="Sci. Rep.">
        <title>A high-quality genome of Eragrostis curvula grass provides insights into Poaceae evolution and supports new strategies to enhance forage quality.</title>
        <authorList>
            <person name="Carballo J."/>
            <person name="Santos B.A.C.M."/>
            <person name="Zappacosta D."/>
            <person name="Garbus I."/>
            <person name="Selva J.P."/>
            <person name="Gallo C.A."/>
            <person name="Diaz A."/>
            <person name="Albertini E."/>
            <person name="Caccamo M."/>
            <person name="Echenique V."/>
        </authorList>
    </citation>
    <scope>NUCLEOTIDE SEQUENCE [LARGE SCALE GENOMIC DNA]</scope>
    <source>
        <strain evidence="2">cv. Victoria</strain>
        <tissue evidence="1">Leaf</tissue>
    </source>
</reference>
<organism evidence="1 2">
    <name type="scientific">Eragrostis curvula</name>
    <name type="common">weeping love grass</name>
    <dbReference type="NCBI Taxonomy" id="38414"/>
    <lineage>
        <taxon>Eukaryota</taxon>
        <taxon>Viridiplantae</taxon>
        <taxon>Streptophyta</taxon>
        <taxon>Embryophyta</taxon>
        <taxon>Tracheophyta</taxon>
        <taxon>Spermatophyta</taxon>
        <taxon>Magnoliopsida</taxon>
        <taxon>Liliopsida</taxon>
        <taxon>Poales</taxon>
        <taxon>Poaceae</taxon>
        <taxon>PACMAD clade</taxon>
        <taxon>Chloridoideae</taxon>
        <taxon>Eragrostideae</taxon>
        <taxon>Eragrostidinae</taxon>
        <taxon>Eragrostis</taxon>
    </lineage>
</organism>
<gene>
    <name evidence="1" type="ORF">EJB05_13799</name>
</gene>
<keyword evidence="2" id="KW-1185">Reference proteome</keyword>
<evidence type="ECO:0000313" key="2">
    <source>
        <dbReference type="Proteomes" id="UP000324897"/>
    </source>
</evidence>
<accession>A0A5J9VWM7</accession>
<name>A0A5J9VWM7_9POAL</name>
<dbReference type="AlphaFoldDB" id="A0A5J9VWM7"/>
<evidence type="ECO:0000313" key="1">
    <source>
        <dbReference type="EMBL" id="TVU40338.1"/>
    </source>
</evidence>
<dbReference type="Proteomes" id="UP000324897">
    <property type="component" value="Chromosome 4"/>
</dbReference>
<sequence>MGDRSANVAASDLEQHKEVADTFPNSQVNAGISLDITFYSDCYGAQLLEIFSTVRQISAAMLEQ</sequence>
<dbReference type="Gramene" id="TVU40338">
    <property type="protein sequence ID" value="TVU40338"/>
    <property type="gene ID" value="EJB05_13799"/>
</dbReference>
<feature type="non-terminal residue" evidence="1">
    <location>
        <position position="1"/>
    </location>
</feature>
<proteinExistence type="predicted"/>